<dbReference type="Proteomes" id="UP000269396">
    <property type="component" value="Unassembled WGS sequence"/>
</dbReference>
<evidence type="ECO:0000313" key="2">
    <source>
        <dbReference type="Proteomes" id="UP000269396"/>
    </source>
</evidence>
<reference evidence="1 2" key="1">
    <citation type="submission" date="2018-11" db="EMBL/GenBank/DDBJ databases">
        <authorList>
            <consortium name="Pathogen Informatics"/>
        </authorList>
    </citation>
    <scope>NUCLEOTIDE SEQUENCE [LARGE SCALE GENOMIC DNA]</scope>
    <source>
        <strain>Denwood</strain>
        <strain evidence="2">Zambia</strain>
    </source>
</reference>
<evidence type="ECO:0000313" key="1">
    <source>
        <dbReference type="EMBL" id="VDP47920.1"/>
    </source>
</evidence>
<dbReference type="AlphaFoldDB" id="A0A3P8DY18"/>
<accession>A0A3P8DY18</accession>
<proteinExistence type="predicted"/>
<sequence>MKIHLSPILIESPYFDHRSILKLVKKAIEALSHANVCPFQIQYNLEKLLDKAIHQMNNAWANELEYYEIPVILVQIGDENPLDQ</sequence>
<dbReference type="EMBL" id="UZAL01029400">
    <property type="protein sequence ID" value="VDP47920.1"/>
    <property type="molecule type" value="Genomic_DNA"/>
</dbReference>
<protein>
    <submittedName>
        <fullName evidence="1">Uncharacterized protein</fullName>
    </submittedName>
</protein>
<gene>
    <name evidence="1" type="ORF">SMTD_LOCUS9062</name>
</gene>
<keyword evidence="2" id="KW-1185">Reference proteome</keyword>
<name>A0A3P8DY18_9TREM</name>
<organism evidence="1 2">
    <name type="scientific">Schistosoma mattheei</name>
    <dbReference type="NCBI Taxonomy" id="31246"/>
    <lineage>
        <taxon>Eukaryota</taxon>
        <taxon>Metazoa</taxon>
        <taxon>Spiralia</taxon>
        <taxon>Lophotrochozoa</taxon>
        <taxon>Platyhelminthes</taxon>
        <taxon>Trematoda</taxon>
        <taxon>Digenea</taxon>
        <taxon>Strigeidida</taxon>
        <taxon>Schistosomatoidea</taxon>
        <taxon>Schistosomatidae</taxon>
        <taxon>Schistosoma</taxon>
    </lineage>
</organism>